<accession>A0A1S3Y671</accession>
<evidence type="ECO:0000313" key="1">
    <source>
        <dbReference type="RefSeq" id="XP_016447392.1"/>
    </source>
</evidence>
<sequence>MELISETGLSGFKPVTTLMELNHKLTTVDYDNHVGSTGDRILEDAGSYQKLIGRLLYLTITRPDISFDVQVLSQFMQNPKQSHMDAALRVVRCIKGSPGLGILLKKGETYNLIVFCDSDWAACPNTRRSTTWYIVKLGDSLLSWKSMKQKTISRSRISKHGSNYCISSMDGWIAGGIGQQCDQTYTSTL</sequence>
<dbReference type="CDD" id="cd09272">
    <property type="entry name" value="RNase_HI_RT_Ty1"/>
    <property type="match status" value="1"/>
</dbReference>
<proteinExistence type="predicted"/>
<dbReference type="STRING" id="4097.A0A1S3Y671"/>
<dbReference type="KEGG" id="nta:107772405"/>
<dbReference type="AlphaFoldDB" id="A0A1S3Y671"/>
<gene>
    <name evidence="1" type="primary">LOC107772405</name>
</gene>
<dbReference type="PANTHER" id="PTHR11439:SF466">
    <property type="entry name" value="CCHC-TYPE DOMAIN-CONTAINING PROTEIN"/>
    <property type="match status" value="1"/>
</dbReference>
<organism evidence="1">
    <name type="scientific">Nicotiana tabacum</name>
    <name type="common">Common tobacco</name>
    <dbReference type="NCBI Taxonomy" id="4097"/>
    <lineage>
        <taxon>Eukaryota</taxon>
        <taxon>Viridiplantae</taxon>
        <taxon>Streptophyta</taxon>
        <taxon>Embryophyta</taxon>
        <taxon>Tracheophyta</taxon>
        <taxon>Spermatophyta</taxon>
        <taxon>Magnoliopsida</taxon>
        <taxon>eudicotyledons</taxon>
        <taxon>Gunneridae</taxon>
        <taxon>Pentapetalae</taxon>
        <taxon>asterids</taxon>
        <taxon>lamiids</taxon>
        <taxon>Solanales</taxon>
        <taxon>Solanaceae</taxon>
        <taxon>Nicotianoideae</taxon>
        <taxon>Nicotianeae</taxon>
        <taxon>Nicotiana</taxon>
    </lineage>
</organism>
<dbReference type="PANTHER" id="PTHR11439">
    <property type="entry name" value="GAG-POL-RELATED RETROTRANSPOSON"/>
    <property type="match status" value="1"/>
</dbReference>
<reference evidence="1" key="1">
    <citation type="submission" date="2025-08" db="UniProtKB">
        <authorList>
            <consortium name="RefSeq"/>
        </authorList>
    </citation>
    <scope>IDENTIFICATION</scope>
</reference>
<dbReference type="OrthoDB" id="1746074at2759"/>
<protein>
    <submittedName>
        <fullName evidence="1">Uncharacterized mitochondrial protein AtMg00240-like</fullName>
    </submittedName>
</protein>
<dbReference type="PaxDb" id="4097-A0A1S3Y671"/>
<name>A0A1S3Y671_TOBAC</name>
<dbReference type="RefSeq" id="XP_016447392.1">
    <property type="nucleotide sequence ID" value="XM_016591906.1"/>
</dbReference>